<dbReference type="InterPro" id="IPR025951">
    <property type="entry name" value="GXWXG_dom"/>
</dbReference>
<comment type="caution">
    <text evidence="3">The sequence shown here is derived from an EMBL/GenBank/DDBJ whole genome shotgun (WGS) entry which is preliminary data.</text>
</comment>
<evidence type="ECO:0000313" key="3">
    <source>
        <dbReference type="EMBL" id="NYI99713.1"/>
    </source>
</evidence>
<gene>
    <name evidence="3" type="ORF">HNR19_000412</name>
</gene>
<dbReference type="Gene3D" id="2.40.128.580">
    <property type="entry name" value="GXWXG domain"/>
    <property type="match status" value="1"/>
</dbReference>
<dbReference type="Pfam" id="PF14232">
    <property type="entry name" value="DUF4334"/>
    <property type="match status" value="1"/>
</dbReference>
<dbReference type="EMBL" id="JACCFP010000001">
    <property type="protein sequence ID" value="NYI99713.1"/>
    <property type="molecule type" value="Genomic_DNA"/>
</dbReference>
<dbReference type="Pfam" id="PF14231">
    <property type="entry name" value="GXWXG"/>
    <property type="match status" value="1"/>
</dbReference>
<dbReference type="AlphaFoldDB" id="A0A853BXB7"/>
<accession>A0A853BXB7</accession>
<feature type="domain" description="GXWXG" evidence="1">
    <location>
        <begin position="24"/>
        <end position="82"/>
    </location>
</feature>
<dbReference type="RefSeq" id="WP_179666329.1">
    <property type="nucleotide sequence ID" value="NZ_JACCFP010000001.1"/>
</dbReference>
<organism evidence="3 4">
    <name type="scientific">Nocardioides thalensis</name>
    <dbReference type="NCBI Taxonomy" id="1914755"/>
    <lineage>
        <taxon>Bacteria</taxon>
        <taxon>Bacillati</taxon>
        <taxon>Actinomycetota</taxon>
        <taxon>Actinomycetes</taxon>
        <taxon>Propionibacteriales</taxon>
        <taxon>Nocardioidaceae</taxon>
        <taxon>Nocardioides</taxon>
    </lineage>
</organism>
<dbReference type="InterPro" id="IPR025568">
    <property type="entry name" value="DUF4334"/>
</dbReference>
<proteinExistence type="predicted"/>
<protein>
    <recommendedName>
        <fullName evidence="5">DUF4334 domain-containing protein</fullName>
    </recommendedName>
</protein>
<evidence type="ECO:0000259" key="1">
    <source>
        <dbReference type="Pfam" id="PF14231"/>
    </source>
</evidence>
<dbReference type="Proteomes" id="UP000530424">
    <property type="component" value="Unassembled WGS sequence"/>
</dbReference>
<evidence type="ECO:0000259" key="2">
    <source>
        <dbReference type="Pfam" id="PF14232"/>
    </source>
</evidence>
<evidence type="ECO:0000313" key="4">
    <source>
        <dbReference type="Proteomes" id="UP000530424"/>
    </source>
</evidence>
<reference evidence="3 4" key="1">
    <citation type="submission" date="2020-07" db="EMBL/GenBank/DDBJ databases">
        <title>Sequencing the genomes of 1000 actinobacteria strains.</title>
        <authorList>
            <person name="Klenk H.-P."/>
        </authorList>
    </citation>
    <scope>NUCLEOTIDE SEQUENCE [LARGE SCALE GENOMIC DNA]</scope>
    <source>
        <strain evidence="3 4">DSM 103833</strain>
    </source>
</reference>
<evidence type="ECO:0008006" key="5">
    <source>
        <dbReference type="Google" id="ProtNLM"/>
    </source>
</evidence>
<keyword evidence="4" id="KW-1185">Reference proteome</keyword>
<feature type="domain" description="DUF4334" evidence="2">
    <location>
        <begin position="124"/>
        <end position="179"/>
    </location>
</feature>
<name>A0A853BXB7_9ACTN</name>
<sequence length="181" mass="20184">MTATTTRDRLAALEPACSLADALALYDDLPAVAPSDIRGTWRGRELRTGHPMDGLLEATGWYGKRFDDEESVHPLLFSTASGEVVSVDPRRVPMGLAGRIPPAAVARARFAVDLLRPALRTRRPRARLRAVEKRGVVTAAMVYDHLPIIDFFRRVDDDTLLGLMDLRTHPQPYLFVLARDR</sequence>